<dbReference type="RefSeq" id="XP_033532032.1">
    <property type="nucleotide sequence ID" value="XM_033681969.1"/>
</dbReference>
<dbReference type="GO" id="GO:0000172">
    <property type="term" value="C:ribonuclease MRP complex"/>
    <property type="evidence" value="ECO:0007669"/>
    <property type="project" value="TreeGrafter"/>
</dbReference>
<dbReference type="PANTHER" id="PTHR15441">
    <property type="entry name" value="RIBONUCLEASE P PROTEIN SUBUNIT P14"/>
    <property type="match status" value="1"/>
</dbReference>
<dbReference type="Gene3D" id="3.30.70.3250">
    <property type="entry name" value="Ribonuclease P, Pop5 subunit"/>
    <property type="match status" value="1"/>
</dbReference>
<feature type="compositionally biased region" description="Acidic residues" evidence="3">
    <location>
        <begin position="166"/>
        <end position="184"/>
    </location>
</feature>
<dbReference type="PANTHER" id="PTHR15441:SF2">
    <property type="entry name" value="RIBONUCLEASE P_MRP PROTEIN SUBUNIT POP5"/>
    <property type="match status" value="1"/>
</dbReference>
<dbReference type="SUPFAM" id="SSF160350">
    <property type="entry name" value="Rnp2-like"/>
    <property type="match status" value="1"/>
</dbReference>
<dbReference type="AlphaFoldDB" id="A0A6G1FXJ4"/>
<proteinExistence type="inferred from homology"/>
<evidence type="ECO:0000313" key="5">
    <source>
        <dbReference type="Proteomes" id="UP000504638"/>
    </source>
</evidence>
<sequence length="184" mass="19461">MVRVKNRYLVVEFLYPTSNPTLGALPAALAFHGPTSDFLTPGLLSKSIRNAIEGLFGQIGLGQVGNTLAVKYLSTATSTAIVRCPRHAFRLVWAALTCTTSLPAPVRGSVVVRVVRVSGTIRKAEEEVVRRAKKIVGRATGVEGDDVVMGVLGLGKEVGRGGEGLNVDDDDDDEEDDEDLGDGG</sequence>
<evidence type="ECO:0000313" key="6">
    <source>
        <dbReference type="RefSeq" id="XP_033532032.1"/>
    </source>
</evidence>
<evidence type="ECO:0000256" key="3">
    <source>
        <dbReference type="SAM" id="MobiDB-lite"/>
    </source>
</evidence>
<evidence type="ECO:0000256" key="2">
    <source>
        <dbReference type="ARBA" id="ARBA00022694"/>
    </source>
</evidence>
<dbReference type="InterPro" id="IPR038085">
    <property type="entry name" value="Rnp2-like_sf"/>
</dbReference>
<dbReference type="EMBL" id="ML975166">
    <property type="protein sequence ID" value="KAF1810401.1"/>
    <property type="molecule type" value="Genomic_DNA"/>
</dbReference>
<evidence type="ECO:0000313" key="4">
    <source>
        <dbReference type="EMBL" id="KAF1810401.1"/>
    </source>
</evidence>
<dbReference type="GO" id="GO:0033204">
    <property type="term" value="F:ribonuclease P RNA binding"/>
    <property type="evidence" value="ECO:0007669"/>
    <property type="project" value="TreeGrafter"/>
</dbReference>
<keyword evidence="2" id="KW-0819">tRNA processing</keyword>
<protein>
    <submittedName>
        <fullName evidence="4 6">Uncharacterized protein</fullName>
    </submittedName>
</protein>
<dbReference type="Pfam" id="PF01900">
    <property type="entry name" value="RNase_P_Rpp14"/>
    <property type="match status" value="1"/>
</dbReference>
<dbReference type="GO" id="GO:0030681">
    <property type="term" value="C:multimeric ribonuclease P complex"/>
    <property type="evidence" value="ECO:0007669"/>
    <property type="project" value="TreeGrafter"/>
</dbReference>
<gene>
    <name evidence="4 6" type="ORF">P152DRAFT_483867</name>
</gene>
<organism evidence="4">
    <name type="scientific">Eremomyces bilateralis CBS 781.70</name>
    <dbReference type="NCBI Taxonomy" id="1392243"/>
    <lineage>
        <taxon>Eukaryota</taxon>
        <taxon>Fungi</taxon>
        <taxon>Dikarya</taxon>
        <taxon>Ascomycota</taxon>
        <taxon>Pezizomycotina</taxon>
        <taxon>Dothideomycetes</taxon>
        <taxon>Dothideomycetes incertae sedis</taxon>
        <taxon>Eremomycetales</taxon>
        <taxon>Eremomycetaceae</taxon>
        <taxon>Eremomyces</taxon>
    </lineage>
</organism>
<feature type="region of interest" description="Disordered" evidence="3">
    <location>
        <begin position="156"/>
        <end position="184"/>
    </location>
</feature>
<dbReference type="GO" id="GO:0001682">
    <property type="term" value="P:tRNA 5'-leader removal"/>
    <property type="evidence" value="ECO:0007669"/>
    <property type="project" value="InterPro"/>
</dbReference>
<comment type="similarity">
    <text evidence="1">Belongs to the eukaryotic/archaeal RNase P protein component 2 family.</text>
</comment>
<reference evidence="6" key="3">
    <citation type="submission" date="2025-04" db="UniProtKB">
        <authorList>
            <consortium name="RefSeq"/>
        </authorList>
    </citation>
    <scope>IDENTIFICATION</scope>
    <source>
        <strain evidence="6">CBS 781.70</strain>
    </source>
</reference>
<keyword evidence="5" id="KW-1185">Reference proteome</keyword>
<dbReference type="GeneID" id="54422539"/>
<dbReference type="GO" id="GO:0005730">
    <property type="term" value="C:nucleolus"/>
    <property type="evidence" value="ECO:0007669"/>
    <property type="project" value="TreeGrafter"/>
</dbReference>
<reference evidence="6" key="2">
    <citation type="submission" date="2020-04" db="EMBL/GenBank/DDBJ databases">
        <authorList>
            <consortium name="NCBI Genome Project"/>
        </authorList>
    </citation>
    <scope>NUCLEOTIDE SEQUENCE</scope>
    <source>
        <strain evidence="6">CBS 781.70</strain>
    </source>
</reference>
<reference evidence="4 6" key="1">
    <citation type="submission" date="2020-01" db="EMBL/GenBank/DDBJ databases">
        <authorList>
            <consortium name="DOE Joint Genome Institute"/>
            <person name="Haridas S."/>
            <person name="Albert R."/>
            <person name="Binder M."/>
            <person name="Bloem J."/>
            <person name="Labutti K."/>
            <person name="Salamov A."/>
            <person name="Andreopoulos B."/>
            <person name="Baker S.E."/>
            <person name="Barry K."/>
            <person name="Bills G."/>
            <person name="Bluhm B.H."/>
            <person name="Cannon C."/>
            <person name="Castanera R."/>
            <person name="Culley D.E."/>
            <person name="Daum C."/>
            <person name="Ezra D."/>
            <person name="Gonzalez J.B."/>
            <person name="Henrissat B."/>
            <person name="Kuo A."/>
            <person name="Liang C."/>
            <person name="Lipzen A."/>
            <person name="Lutzoni F."/>
            <person name="Magnuson J."/>
            <person name="Mondo S."/>
            <person name="Nolan M."/>
            <person name="Ohm R."/>
            <person name="Pangilinan J."/>
            <person name="Park H.-J."/>
            <person name="Ramirez L."/>
            <person name="Alfaro M."/>
            <person name="Sun H."/>
            <person name="Tritt A."/>
            <person name="Yoshinaga Y."/>
            <person name="Zwiers L.-H."/>
            <person name="Turgeon B.G."/>
            <person name="Goodwin S.B."/>
            <person name="Spatafora J.W."/>
            <person name="Crous P.W."/>
            <person name="Grigoriev I.V."/>
        </authorList>
    </citation>
    <scope>NUCLEOTIDE SEQUENCE</scope>
    <source>
        <strain evidence="4 6">CBS 781.70</strain>
    </source>
</reference>
<dbReference type="OrthoDB" id="24745at2759"/>
<evidence type="ECO:0000256" key="1">
    <source>
        <dbReference type="ARBA" id="ARBA00010800"/>
    </source>
</evidence>
<name>A0A6G1FXJ4_9PEZI</name>
<dbReference type="InterPro" id="IPR002759">
    <property type="entry name" value="Pop5/Rpp14/Rnp2-like"/>
</dbReference>
<accession>A0A6G1FXJ4</accession>
<dbReference type="Proteomes" id="UP000504638">
    <property type="component" value="Unplaced"/>
</dbReference>